<evidence type="ECO:0000256" key="7">
    <source>
        <dbReference type="ARBA" id="ARBA00022842"/>
    </source>
</evidence>
<dbReference type="PROSITE" id="PS01012">
    <property type="entry name" value="FOLYLPOLYGLU_SYNT_2"/>
    <property type="match status" value="1"/>
</dbReference>
<organism evidence="13 14">
    <name type="scientific">Pseudalkalibacillus berkeleyi</name>
    <dbReference type="NCBI Taxonomy" id="1069813"/>
    <lineage>
        <taxon>Bacteria</taxon>
        <taxon>Bacillati</taxon>
        <taxon>Bacillota</taxon>
        <taxon>Bacilli</taxon>
        <taxon>Bacillales</taxon>
        <taxon>Fictibacillaceae</taxon>
        <taxon>Pseudalkalibacillus</taxon>
    </lineage>
</organism>
<keyword evidence="6 10" id="KW-0067">ATP-binding</keyword>
<evidence type="ECO:0000256" key="1">
    <source>
        <dbReference type="ARBA" id="ARBA00008276"/>
    </source>
</evidence>
<dbReference type="InterPro" id="IPR036565">
    <property type="entry name" value="Mur-like_cat_sf"/>
</dbReference>
<dbReference type="Gene3D" id="3.90.190.20">
    <property type="entry name" value="Mur ligase, C-terminal domain"/>
    <property type="match status" value="1"/>
</dbReference>
<dbReference type="Gene3D" id="3.40.1190.10">
    <property type="entry name" value="Mur-like, catalytic domain"/>
    <property type="match status" value="1"/>
</dbReference>
<dbReference type="SUPFAM" id="SSF53244">
    <property type="entry name" value="MurD-like peptide ligases, peptide-binding domain"/>
    <property type="match status" value="1"/>
</dbReference>
<dbReference type="PANTHER" id="PTHR11136">
    <property type="entry name" value="FOLYLPOLYGLUTAMATE SYNTHASE-RELATED"/>
    <property type="match status" value="1"/>
</dbReference>
<dbReference type="Proteomes" id="UP001649381">
    <property type="component" value="Unassembled WGS sequence"/>
</dbReference>
<dbReference type="RefSeq" id="WP_236334275.1">
    <property type="nucleotide sequence ID" value="NZ_JAKIJS010000001.1"/>
</dbReference>
<dbReference type="SUPFAM" id="SSF53623">
    <property type="entry name" value="MurD-like peptide ligases, catalytic domain"/>
    <property type="match status" value="1"/>
</dbReference>
<keyword evidence="4" id="KW-0479">Metal-binding</keyword>
<gene>
    <name evidence="13" type="ORF">L2716_10290</name>
</gene>
<dbReference type="InterPro" id="IPR036615">
    <property type="entry name" value="Mur_ligase_C_dom_sf"/>
</dbReference>
<name>A0ABS9H2T2_9BACL</name>
<dbReference type="PANTHER" id="PTHR11136:SF0">
    <property type="entry name" value="DIHYDROFOLATE SYNTHETASE-RELATED"/>
    <property type="match status" value="1"/>
</dbReference>
<evidence type="ECO:0000256" key="4">
    <source>
        <dbReference type="ARBA" id="ARBA00022723"/>
    </source>
</evidence>
<dbReference type="InterPro" id="IPR001645">
    <property type="entry name" value="Folylpolyglutamate_synth"/>
</dbReference>
<protein>
    <recommendedName>
        <fullName evidence="2">tetrahydrofolate synthase</fullName>
        <ecNumber evidence="2">6.3.2.17</ecNumber>
    </recommendedName>
    <alternativeName>
        <fullName evidence="8">Tetrahydrofolylpolyglutamate synthase</fullName>
    </alternativeName>
</protein>
<comment type="similarity">
    <text evidence="1 10">Belongs to the folylpolyglutamate synthase family.</text>
</comment>
<evidence type="ECO:0000313" key="14">
    <source>
        <dbReference type="Proteomes" id="UP001649381"/>
    </source>
</evidence>
<dbReference type="InterPro" id="IPR013221">
    <property type="entry name" value="Mur_ligase_cen"/>
</dbReference>
<keyword evidence="5 10" id="KW-0547">Nucleotide-binding</keyword>
<keyword evidence="7" id="KW-0460">Magnesium</keyword>
<dbReference type="EMBL" id="JAKIJS010000001">
    <property type="protein sequence ID" value="MCF6138113.1"/>
    <property type="molecule type" value="Genomic_DNA"/>
</dbReference>
<evidence type="ECO:0000256" key="8">
    <source>
        <dbReference type="ARBA" id="ARBA00030592"/>
    </source>
</evidence>
<evidence type="ECO:0000256" key="10">
    <source>
        <dbReference type="PIRNR" id="PIRNR001563"/>
    </source>
</evidence>
<dbReference type="Pfam" id="PF08245">
    <property type="entry name" value="Mur_ligase_M"/>
    <property type="match status" value="1"/>
</dbReference>
<reference evidence="13 14" key="1">
    <citation type="submission" date="2022-01" db="EMBL/GenBank/DDBJ databases">
        <title>Alkalihalobacillus sp. EGI L200015, a novel bacterium isolated from a salt lake sediment.</title>
        <authorList>
            <person name="Gao L."/>
            <person name="Fang B.-Z."/>
            <person name="Li W.-J."/>
        </authorList>
    </citation>
    <scope>NUCLEOTIDE SEQUENCE [LARGE SCALE GENOMIC DNA]</scope>
    <source>
        <strain evidence="13 14">KCTC 12718</strain>
    </source>
</reference>
<dbReference type="NCBIfam" id="TIGR01499">
    <property type="entry name" value="folC"/>
    <property type="match status" value="1"/>
</dbReference>
<accession>A0ABS9H2T2</accession>
<feature type="domain" description="Mur ligase C-terminal" evidence="11">
    <location>
        <begin position="300"/>
        <end position="417"/>
    </location>
</feature>
<evidence type="ECO:0000256" key="9">
    <source>
        <dbReference type="ARBA" id="ARBA00047493"/>
    </source>
</evidence>
<evidence type="ECO:0000259" key="12">
    <source>
        <dbReference type="Pfam" id="PF08245"/>
    </source>
</evidence>
<dbReference type="InterPro" id="IPR018109">
    <property type="entry name" value="Folylpolyglutamate_synth_CS"/>
</dbReference>
<feature type="domain" description="Mur ligase central" evidence="12">
    <location>
        <begin position="45"/>
        <end position="272"/>
    </location>
</feature>
<evidence type="ECO:0000256" key="5">
    <source>
        <dbReference type="ARBA" id="ARBA00022741"/>
    </source>
</evidence>
<comment type="catalytic activity">
    <reaction evidence="9">
        <text>(6S)-5,6,7,8-tetrahydrofolyl-(gamma-L-Glu)(n) + L-glutamate + ATP = (6S)-5,6,7,8-tetrahydrofolyl-(gamma-L-Glu)(n+1) + ADP + phosphate + H(+)</text>
        <dbReference type="Rhea" id="RHEA:10580"/>
        <dbReference type="Rhea" id="RHEA-COMP:14738"/>
        <dbReference type="Rhea" id="RHEA-COMP:14740"/>
        <dbReference type="ChEBI" id="CHEBI:15378"/>
        <dbReference type="ChEBI" id="CHEBI:29985"/>
        <dbReference type="ChEBI" id="CHEBI:30616"/>
        <dbReference type="ChEBI" id="CHEBI:43474"/>
        <dbReference type="ChEBI" id="CHEBI:141005"/>
        <dbReference type="ChEBI" id="CHEBI:456216"/>
        <dbReference type="EC" id="6.3.2.17"/>
    </reaction>
</comment>
<dbReference type="Pfam" id="PF02875">
    <property type="entry name" value="Mur_ligase_C"/>
    <property type="match status" value="1"/>
</dbReference>
<evidence type="ECO:0000313" key="13">
    <source>
        <dbReference type="EMBL" id="MCF6138113.1"/>
    </source>
</evidence>
<sequence>MKTYEETLHWIHELLAFGMKPGLSRMEKMLEELGNPEKELTSVHIAGTNGKGSTLTYMRCVLQEAGYTVGTFTSPYIEQFNERISMNGVPIPDQELVAVANEVRPIVEKVAATEFGTPTEFEVVTVLSMVYFARHQNPDIIIFETGLGGRFDSTNVIQPILTAITTIGYDHTAILGETLAEIAFEKSGIMKKNIPMVTGVEQEEALQVIEEQASVKNVELTKLDQACSIFNHMALEQGEQFTLQTTRHLYESLQLKMSGEHQVKNASLAVLLIEKLIEHNEFRISQNDISNGLKQASWPGRFETMSENPLIIVDGAHNKEGIESLKATLKSHYPNKNKRLIFSALKDKPIEEMLSTLYDTIDHITFTSFRFHRASSAESLYDVCTFKKKDLEENFEKAIRLEREKMDENTVLVITGSLYFISTVRNFLKNKK</sequence>
<dbReference type="PIRSF" id="PIRSF001563">
    <property type="entry name" value="Folylpolyglu_synth"/>
    <property type="match status" value="1"/>
</dbReference>
<keyword evidence="3 10" id="KW-0436">Ligase</keyword>
<evidence type="ECO:0000256" key="6">
    <source>
        <dbReference type="ARBA" id="ARBA00022840"/>
    </source>
</evidence>
<evidence type="ECO:0000256" key="3">
    <source>
        <dbReference type="ARBA" id="ARBA00022598"/>
    </source>
</evidence>
<dbReference type="PROSITE" id="PS01011">
    <property type="entry name" value="FOLYLPOLYGLU_SYNT_1"/>
    <property type="match status" value="1"/>
</dbReference>
<dbReference type="InterPro" id="IPR004101">
    <property type="entry name" value="Mur_ligase_C"/>
</dbReference>
<evidence type="ECO:0000256" key="2">
    <source>
        <dbReference type="ARBA" id="ARBA00013025"/>
    </source>
</evidence>
<keyword evidence="14" id="KW-1185">Reference proteome</keyword>
<evidence type="ECO:0000259" key="11">
    <source>
        <dbReference type="Pfam" id="PF02875"/>
    </source>
</evidence>
<proteinExistence type="inferred from homology"/>
<dbReference type="EC" id="6.3.2.17" evidence="2"/>
<comment type="caution">
    <text evidence="13">The sequence shown here is derived from an EMBL/GenBank/DDBJ whole genome shotgun (WGS) entry which is preliminary data.</text>
</comment>